<comment type="caution">
    <text evidence="2">The sequence shown here is derived from an EMBL/GenBank/DDBJ whole genome shotgun (WGS) entry which is preliminary data.</text>
</comment>
<protein>
    <submittedName>
        <fullName evidence="2">Uncharacterized protein</fullName>
    </submittedName>
</protein>
<organism evidence="2 3">
    <name type="scientific">Pleurodeles waltl</name>
    <name type="common">Iberian ribbed newt</name>
    <dbReference type="NCBI Taxonomy" id="8319"/>
    <lineage>
        <taxon>Eukaryota</taxon>
        <taxon>Metazoa</taxon>
        <taxon>Chordata</taxon>
        <taxon>Craniata</taxon>
        <taxon>Vertebrata</taxon>
        <taxon>Euteleostomi</taxon>
        <taxon>Amphibia</taxon>
        <taxon>Batrachia</taxon>
        <taxon>Caudata</taxon>
        <taxon>Salamandroidea</taxon>
        <taxon>Salamandridae</taxon>
        <taxon>Pleurodelinae</taxon>
        <taxon>Pleurodeles</taxon>
    </lineage>
</organism>
<dbReference type="AlphaFoldDB" id="A0AAV7WVT3"/>
<proteinExistence type="predicted"/>
<dbReference type="Proteomes" id="UP001066276">
    <property type="component" value="Chromosome 1_1"/>
</dbReference>
<sequence>MPARPRSTCSTAPAGQALLTAGLSQTTSPRNPQSGSPIIRASPDAAGAHSVVPRPLTAPSQPRTSVMLPCLCGHRASDWALDHSLPAVLKSPVDRHSECQSCYGGREWGPQMPLIAADVGPGNREPQKSVLFCCHLDRTPPKAF</sequence>
<evidence type="ECO:0000256" key="1">
    <source>
        <dbReference type="SAM" id="MobiDB-lite"/>
    </source>
</evidence>
<reference evidence="2" key="1">
    <citation type="journal article" date="2022" name="bioRxiv">
        <title>Sequencing and chromosome-scale assembly of the giantPleurodeles waltlgenome.</title>
        <authorList>
            <person name="Brown T."/>
            <person name="Elewa A."/>
            <person name="Iarovenko S."/>
            <person name="Subramanian E."/>
            <person name="Araus A.J."/>
            <person name="Petzold A."/>
            <person name="Susuki M."/>
            <person name="Suzuki K.-i.T."/>
            <person name="Hayashi T."/>
            <person name="Toyoda A."/>
            <person name="Oliveira C."/>
            <person name="Osipova E."/>
            <person name="Leigh N.D."/>
            <person name="Simon A."/>
            <person name="Yun M.H."/>
        </authorList>
    </citation>
    <scope>NUCLEOTIDE SEQUENCE</scope>
    <source>
        <strain evidence="2">20211129_DDA</strain>
        <tissue evidence="2">Liver</tissue>
    </source>
</reference>
<gene>
    <name evidence="2" type="ORF">NDU88_004539</name>
</gene>
<name>A0AAV7WVT3_PLEWA</name>
<dbReference type="EMBL" id="JANPWB010000001">
    <property type="protein sequence ID" value="KAJ1216941.1"/>
    <property type="molecule type" value="Genomic_DNA"/>
</dbReference>
<feature type="compositionally biased region" description="Polar residues" evidence="1">
    <location>
        <begin position="22"/>
        <end position="36"/>
    </location>
</feature>
<keyword evidence="3" id="KW-1185">Reference proteome</keyword>
<evidence type="ECO:0000313" key="3">
    <source>
        <dbReference type="Proteomes" id="UP001066276"/>
    </source>
</evidence>
<feature type="region of interest" description="Disordered" evidence="1">
    <location>
        <begin position="21"/>
        <end position="63"/>
    </location>
</feature>
<accession>A0AAV7WVT3</accession>
<evidence type="ECO:0000313" key="2">
    <source>
        <dbReference type="EMBL" id="KAJ1216941.1"/>
    </source>
</evidence>